<keyword evidence="1" id="KW-0732">Signal</keyword>
<accession>A0ABS5RSV3</accession>
<dbReference type="Proteomes" id="UP001297272">
    <property type="component" value="Unassembled WGS sequence"/>
</dbReference>
<dbReference type="Gene3D" id="1.20.1260.10">
    <property type="match status" value="1"/>
</dbReference>
<reference evidence="3 4" key="1">
    <citation type="submission" date="2021-03" db="EMBL/GenBank/DDBJ databases">
        <title>Tianweitania aestuarii sp. nov., isolated from a tidal flat.</title>
        <authorList>
            <person name="Park S."/>
            <person name="Yoon J.-H."/>
        </authorList>
    </citation>
    <scope>NUCLEOTIDE SEQUENCE [LARGE SCALE GENOMIC DNA]</scope>
    <source>
        <strain evidence="3 4">BSSL-BM11</strain>
    </source>
</reference>
<dbReference type="PANTHER" id="PTHR38593:SF1">
    <property type="entry name" value="BLR2558 PROTEIN"/>
    <property type="match status" value="1"/>
</dbReference>
<sequence length="174" mass="19007">MKTIISAVAASLLLSGAAYAQTKPATETTQVSPSMKVDTAEFVAMASSSNMFEIESSKLAEDKSKSDDVKAFAEQMIKDHIKAGEEMKAAAGDMPAAKLDPKHQDLLDKLKAAEGDDFDKQYVDMQKKAHTEAITLFTNYSQSGDDEKLVAFAKKTLPTLEMHKEHVEKLMADM</sequence>
<dbReference type="Pfam" id="PF13628">
    <property type="entry name" value="DUF4142"/>
    <property type="match status" value="1"/>
</dbReference>
<evidence type="ECO:0000313" key="3">
    <source>
        <dbReference type="EMBL" id="MBS9719309.1"/>
    </source>
</evidence>
<gene>
    <name evidence="3" type="ORF">JYU29_01245</name>
</gene>
<evidence type="ECO:0000313" key="4">
    <source>
        <dbReference type="Proteomes" id="UP001297272"/>
    </source>
</evidence>
<dbReference type="InterPro" id="IPR012347">
    <property type="entry name" value="Ferritin-like"/>
</dbReference>
<name>A0ABS5RSV3_9HYPH</name>
<feature type="signal peptide" evidence="1">
    <location>
        <begin position="1"/>
        <end position="20"/>
    </location>
</feature>
<proteinExistence type="predicted"/>
<evidence type="ECO:0000259" key="2">
    <source>
        <dbReference type="Pfam" id="PF13628"/>
    </source>
</evidence>
<dbReference type="InterPro" id="IPR025419">
    <property type="entry name" value="DUF4142"/>
</dbReference>
<organism evidence="3 4">
    <name type="scientific">Tianweitania aestuarii</name>
    <dbReference type="NCBI Taxonomy" id="2814886"/>
    <lineage>
        <taxon>Bacteria</taxon>
        <taxon>Pseudomonadati</taxon>
        <taxon>Pseudomonadota</taxon>
        <taxon>Alphaproteobacteria</taxon>
        <taxon>Hyphomicrobiales</taxon>
        <taxon>Phyllobacteriaceae</taxon>
        <taxon>Tianweitania</taxon>
    </lineage>
</organism>
<dbReference type="RefSeq" id="WP_213982973.1">
    <property type="nucleotide sequence ID" value="NZ_JAFMNX010000001.1"/>
</dbReference>
<protein>
    <submittedName>
        <fullName evidence="3">DUF4142 domain-containing protein</fullName>
    </submittedName>
</protein>
<dbReference type="EMBL" id="JAFMNX010000001">
    <property type="protein sequence ID" value="MBS9719309.1"/>
    <property type="molecule type" value="Genomic_DNA"/>
</dbReference>
<comment type="caution">
    <text evidence="3">The sequence shown here is derived from an EMBL/GenBank/DDBJ whole genome shotgun (WGS) entry which is preliminary data.</text>
</comment>
<keyword evidence="4" id="KW-1185">Reference proteome</keyword>
<dbReference type="PANTHER" id="PTHR38593">
    <property type="entry name" value="BLR2558 PROTEIN"/>
    <property type="match status" value="1"/>
</dbReference>
<feature type="domain" description="DUF4142" evidence="2">
    <location>
        <begin position="39"/>
        <end position="170"/>
    </location>
</feature>
<feature type="chain" id="PRO_5046937398" evidence="1">
    <location>
        <begin position="21"/>
        <end position="174"/>
    </location>
</feature>
<evidence type="ECO:0000256" key="1">
    <source>
        <dbReference type="SAM" id="SignalP"/>
    </source>
</evidence>